<reference evidence="2 3" key="1">
    <citation type="submission" date="2015-10" db="EMBL/GenBank/DDBJ databases">
        <title>Draft genome sequence of pyrrolomycin-producing Streptomyces vitaminophilus.</title>
        <authorList>
            <person name="Graham D.E."/>
            <person name="Mahan K.M."/>
            <person name="Klingeman D.M."/>
            <person name="Hettich R.L."/>
            <person name="Parry R.J."/>
        </authorList>
    </citation>
    <scope>NUCLEOTIDE SEQUENCE [LARGE SCALE GENOMIC DNA]</scope>
    <source>
        <strain evidence="2 3">ATCC 31673</strain>
    </source>
</reference>
<dbReference type="STRING" id="76728.AQ490_02675"/>
<evidence type="ECO:0008006" key="4">
    <source>
        <dbReference type="Google" id="ProtNLM"/>
    </source>
</evidence>
<sequence length="439" mass="47381">MSPSRNRRPKTAELLKAWESLDAGDVPGALRELRLGAEAAPLGEAALVVERAAGTAGFDDLREAAAALAANPDGGQELYDFGYACVERGLPYLAVPALREVLRQEPGALVVVRELVTAYERQGRHREAVEVLTRHESGFADWPDRYLLVHNAVMAGDLALANRQHALLPDPADPQWLPARDRQRRMLERAANAASVSPLDGSDLRGWQFVIGGTILGTLAPFGFRAGMTGRHAWVQDSHDQCLHGLLRLAALLGAAGIRPRSVSLLPDRGSQILGLAAADVLNLPAEPFAPGREDTVVIAYDLNELAEHDAGPQVLESLYERVPGQVLHEHASSWTDAPAVTADSVTLLHQSVVPPWGRRLRRRDDGEVEREPADDRPAARIADEIVAADPSPGEGDGETPADPTDRFTDFVAAVRGSWLRGERAHLSSSGPVPSNKFM</sequence>
<gene>
    <name evidence="2" type="ORF">AQ490_02675</name>
</gene>
<dbReference type="Proteomes" id="UP000050867">
    <property type="component" value="Unassembled WGS sequence"/>
</dbReference>
<keyword evidence="3" id="KW-1185">Reference proteome</keyword>
<accession>A0A0T6LYK1</accession>
<dbReference type="EMBL" id="LLZU01000002">
    <property type="protein sequence ID" value="KRV51195.1"/>
    <property type="molecule type" value="Genomic_DNA"/>
</dbReference>
<organism evidence="2 3">
    <name type="scientific">Wenjunlia vitaminophila</name>
    <name type="common">Streptomyces vitaminophilus</name>
    <dbReference type="NCBI Taxonomy" id="76728"/>
    <lineage>
        <taxon>Bacteria</taxon>
        <taxon>Bacillati</taxon>
        <taxon>Actinomycetota</taxon>
        <taxon>Actinomycetes</taxon>
        <taxon>Kitasatosporales</taxon>
        <taxon>Streptomycetaceae</taxon>
        <taxon>Wenjunlia</taxon>
    </lineage>
</organism>
<feature type="compositionally biased region" description="Basic and acidic residues" evidence="1">
    <location>
        <begin position="364"/>
        <end position="384"/>
    </location>
</feature>
<feature type="region of interest" description="Disordered" evidence="1">
    <location>
        <begin position="364"/>
        <end position="409"/>
    </location>
</feature>
<proteinExistence type="predicted"/>
<dbReference type="InterPro" id="IPR011990">
    <property type="entry name" value="TPR-like_helical_dom_sf"/>
</dbReference>
<dbReference type="AlphaFoldDB" id="A0A0T6LYK1"/>
<evidence type="ECO:0000313" key="3">
    <source>
        <dbReference type="Proteomes" id="UP000050867"/>
    </source>
</evidence>
<evidence type="ECO:0000256" key="1">
    <source>
        <dbReference type="SAM" id="MobiDB-lite"/>
    </source>
</evidence>
<comment type="caution">
    <text evidence="2">The sequence shown here is derived from an EMBL/GenBank/DDBJ whole genome shotgun (WGS) entry which is preliminary data.</text>
</comment>
<dbReference type="Gene3D" id="1.25.40.10">
    <property type="entry name" value="Tetratricopeptide repeat domain"/>
    <property type="match status" value="1"/>
</dbReference>
<name>A0A0T6LYK1_WENVI</name>
<dbReference type="RefSeq" id="WP_026220642.1">
    <property type="nucleotide sequence ID" value="NZ_LLZU01000002.1"/>
</dbReference>
<dbReference type="eggNOG" id="COG0457">
    <property type="taxonomic scope" value="Bacteria"/>
</dbReference>
<evidence type="ECO:0000313" key="2">
    <source>
        <dbReference type="EMBL" id="KRV51195.1"/>
    </source>
</evidence>
<protein>
    <recommendedName>
        <fullName evidence="4">Tetratricopeptide repeat protein</fullName>
    </recommendedName>
</protein>
<dbReference type="OrthoDB" id="2379299at2"/>
<dbReference type="SUPFAM" id="SSF48452">
    <property type="entry name" value="TPR-like"/>
    <property type="match status" value="1"/>
</dbReference>